<evidence type="ECO:0000256" key="6">
    <source>
        <dbReference type="ARBA" id="ARBA00022840"/>
    </source>
</evidence>
<dbReference type="PROSITE" id="PS00108">
    <property type="entry name" value="PROTEIN_KINASE_ST"/>
    <property type="match status" value="1"/>
</dbReference>
<keyword evidence="2" id="KW-0723">Serine/threonine-protein kinase</keyword>
<keyword evidence="6" id="KW-0067">ATP-binding</keyword>
<dbReference type="SUPFAM" id="SSF56112">
    <property type="entry name" value="Protein kinase-like (PK-like)"/>
    <property type="match status" value="1"/>
</dbReference>
<evidence type="ECO:0000259" key="8">
    <source>
        <dbReference type="PROSITE" id="PS50011"/>
    </source>
</evidence>
<organism evidence="9 10">
    <name type="scientific">Nocardia thailandica</name>
    <dbReference type="NCBI Taxonomy" id="257275"/>
    <lineage>
        <taxon>Bacteria</taxon>
        <taxon>Bacillati</taxon>
        <taxon>Actinomycetota</taxon>
        <taxon>Actinomycetes</taxon>
        <taxon>Mycobacteriales</taxon>
        <taxon>Nocardiaceae</taxon>
        <taxon>Nocardia</taxon>
    </lineage>
</organism>
<evidence type="ECO:0000256" key="7">
    <source>
        <dbReference type="SAM" id="Phobius"/>
    </source>
</evidence>
<gene>
    <name evidence="9" type="ORF">ACFYTF_09160</name>
</gene>
<protein>
    <recommendedName>
        <fullName evidence="1">non-specific serine/threonine protein kinase</fullName>
        <ecNumber evidence="1">2.7.11.1</ecNumber>
    </recommendedName>
</protein>
<keyword evidence="4" id="KW-0547">Nucleotide-binding</keyword>
<dbReference type="GO" id="GO:0004674">
    <property type="term" value="F:protein serine/threonine kinase activity"/>
    <property type="evidence" value="ECO:0007669"/>
    <property type="project" value="UniProtKB-EC"/>
</dbReference>
<evidence type="ECO:0000256" key="4">
    <source>
        <dbReference type="ARBA" id="ARBA00022741"/>
    </source>
</evidence>
<evidence type="ECO:0000256" key="3">
    <source>
        <dbReference type="ARBA" id="ARBA00022679"/>
    </source>
</evidence>
<evidence type="ECO:0000256" key="1">
    <source>
        <dbReference type="ARBA" id="ARBA00012513"/>
    </source>
</evidence>
<comment type="caution">
    <text evidence="9">The sequence shown here is derived from an EMBL/GenBank/DDBJ whole genome shotgun (WGS) entry which is preliminary data.</text>
</comment>
<dbReference type="SMART" id="SM00220">
    <property type="entry name" value="S_TKc"/>
    <property type="match status" value="1"/>
</dbReference>
<dbReference type="InterPro" id="IPR011009">
    <property type="entry name" value="Kinase-like_dom_sf"/>
</dbReference>
<dbReference type="Proteomes" id="UP001601444">
    <property type="component" value="Unassembled WGS sequence"/>
</dbReference>
<evidence type="ECO:0000256" key="5">
    <source>
        <dbReference type="ARBA" id="ARBA00022777"/>
    </source>
</evidence>
<keyword evidence="7" id="KW-0812">Transmembrane</keyword>
<keyword evidence="5 9" id="KW-0418">Kinase</keyword>
<dbReference type="EC" id="2.7.11.1" evidence="1"/>
<dbReference type="InterPro" id="IPR008271">
    <property type="entry name" value="Ser/Thr_kinase_AS"/>
</dbReference>
<sequence>MTIEEGSDFAGYRVERRLGAGGMGEVYLARHPRLPRHDALKILSVRHAGDAGFRAGFLREAEVAVRLQHPNVVAVRDRGEHDGRLWIAMQYVGGGDVAALIRRAGAVPVERAVRIVAEAAEGLDEIHRVGLQHRDVKPANLLLAEEPGQPDRVLVTDFGIARPAEAAADGDGGFTATLAYAAPEVVNADPVDHRADVYSLGCTLYQLLTGTVPFPRSSPAAVMYAHLHEDAAPPSRANDAVPAAVDAVVARALAKDPADRYQSCGELAGALAAAVAGPAAPAPRRSRRIAAWSAAAAVVLVAVALTLVLGAGDGEPSTNAARTPVATNSAAWGAVAFVAEAFPGLLPVAPTAVGYQELNTCLRTDQDSQFVPFDQVVAVGGVVCVGNREPADIVLIACNTDRTPIAAWKPMIQIEGEERWTRGGATGRVRWGTVHGEDGLSTGRLDVTFDAPARNFCRLRVGGGKSGTVLREQWWPDAPL</sequence>
<keyword evidence="10" id="KW-1185">Reference proteome</keyword>
<accession>A0ABW6PKR5</accession>
<dbReference type="PANTHER" id="PTHR43289">
    <property type="entry name" value="MITOGEN-ACTIVATED PROTEIN KINASE KINASE KINASE 20-RELATED"/>
    <property type="match status" value="1"/>
</dbReference>
<keyword evidence="7" id="KW-0472">Membrane</keyword>
<evidence type="ECO:0000313" key="9">
    <source>
        <dbReference type="EMBL" id="MFF0542996.1"/>
    </source>
</evidence>
<dbReference type="EMBL" id="JBIAMX010000004">
    <property type="protein sequence ID" value="MFF0542996.1"/>
    <property type="molecule type" value="Genomic_DNA"/>
</dbReference>
<dbReference type="PANTHER" id="PTHR43289:SF6">
    <property type="entry name" value="SERINE_THREONINE-PROTEIN KINASE NEKL-3"/>
    <property type="match status" value="1"/>
</dbReference>
<keyword evidence="3 9" id="KW-0808">Transferase</keyword>
<dbReference type="Gene3D" id="1.10.510.10">
    <property type="entry name" value="Transferase(Phosphotransferase) domain 1"/>
    <property type="match status" value="1"/>
</dbReference>
<name>A0ABW6PKR5_9NOCA</name>
<keyword evidence="7" id="KW-1133">Transmembrane helix</keyword>
<proteinExistence type="predicted"/>
<dbReference type="RefSeq" id="WP_387699702.1">
    <property type="nucleotide sequence ID" value="NZ_JBIAMX010000004.1"/>
</dbReference>
<dbReference type="InterPro" id="IPR000719">
    <property type="entry name" value="Prot_kinase_dom"/>
</dbReference>
<dbReference type="Gene3D" id="3.30.200.20">
    <property type="entry name" value="Phosphorylase Kinase, domain 1"/>
    <property type="match status" value="1"/>
</dbReference>
<dbReference type="PROSITE" id="PS50011">
    <property type="entry name" value="PROTEIN_KINASE_DOM"/>
    <property type="match status" value="1"/>
</dbReference>
<feature type="transmembrane region" description="Helical" evidence="7">
    <location>
        <begin position="289"/>
        <end position="312"/>
    </location>
</feature>
<evidence type="ECO:0000313" key="10">
    <source>
        <dbReference type="Proteomes" id="UP001601444"/>
    </source>
</evidence>
<feature type="domain" description="Protein kinase" evidence="8">
    <location>
        <begin position="12"/>
        <end position="275"/>
    </location>
</feature>
<reference evidence="9 10" key="1">
    <citation type="submission" date="2024-10" db="EMBL/GenBank/DDBJ databases">
        <title>The Natural Products Discovery Center: Release of the First 8490 Sequenced Strains for Exploring Actinobacteria Biosynthetic Diversity.</title>
        <authorList>
            <person name="Kalkreuter E."/>
            <person name="Kautsar S.A."/>
            <person name="Yang D."/>
            <person name="Bader C.D."/>
            <person name="Teijaro C.N."/>
            <person name="Fluegel L."/>
            <person name="Davis C.M."/>
            <person name="Simpson J.R."/>
            <person name="Lauterbach L."/>
            <person name="Steele A.D."/>
            <person name="Gui C."/>
            <person name="Meng S."/>
            <person name="Li G."/>
            <person name="Viehrig K."/>
            <person name="Ye F."/>
            <person name="Su P."/>
            <person name="Kiefer A.F."/>
            <person name="Nichols A."/>
            <person name="Cepeda A.J."/>
            <person name="Yan W."/>
            <person name="Fan B."/>
            <person name="Jiang Y."/>
            <person name="Adhikari A."/>
            <person name="Zheng C.-J."/>
            <person name="Schuster L."/>
            <person name="Cowan T.M."/>
            <person name="Smanski M.J."/>
            <person name="Chevrette M.G."/>
            <person name="De Carvalho L.P.S."/>
            <person name="Shen B."/>
        </authorList>
    </citation>
    <scope>NUCLEOTIDE SEQUENCE [LARGE SCALE GENOMIC DNA]</scope>
    <source>
        <strain evidence="9 10">NPDC004045</strain>
    </source>
</reference>
<dbReference type="Pfam" id="PF00069">
    <property type="entry name" value="Pkinase"/>
    <property type="match status" value="1"/>
</dbReference>
<evidence type="ECO:0000256" key="2">
    <source>
        <dbReference type="ARBA" id="ARBA00022527"/>
    </source>
</evidence>
<dbReference type="CDD" id="cd14014">
    <property type="entry name" value="STKc_PknB_like"/>
    <property type="match status" value="1"/>
</dbReference>